<dbReference type="Gene3D" id="3.40.50.10310">
    <property type="entry name" value="Creatininase"/>
    <property type="match status" value="1"/>
</dbReference>
<organism evidence="7">
    <name type="scientific">uncultured Woeseiaceae bacterium</name>
    <dbReference type="NCBI Taxonomy" id="1983305"/>
    <lineage>
        <taxon>Bacteria</taxon>
        <taxon>Pseudomonadati</taxon>
        <taxon>Pseudomonadota</taxon>
        <taxon>Gammaproteobacteria</taxon>
        <taxon>Woeseiales</taxon>
        <taxon>Woeseiaceae</taxon>
        <taxon>environmental samples</taxon>
    </lineage>
</organism>
<proteinExistence type="inferred from homology"/>
<keyword evidence="6" id="KW-0732">Signal</keyword>
<evidence type="ECO:0000256" key="6">
    <source>
        <dbReference type="SAM" id="SignalP"/>
    </source>
</evidence>
<dbReference type="InterPro" id="IPR024087">
    <property type="entry name" value="Creatininase-like_sf"/>
</dbReference>
<keyword evidence="3" id="KW-0378">Hydrolase</keyword>
<dbReference type="PANTHER" id="PTHR35005:SF1">
    <property type="entry name" value="2-AMINO-5-FORMYLAMINO-6-RIBOSYLAMINOPYRIMIDIN-4(3H)-ONE 5'-MONOPHOSPHATE DEFORMYLASE"/>
    <property type="match status" value="1"/>
</dbReference>
<accession>A0A7D9D367</accession>
<comment type="cofactor">
    <cofactor evidence="1">
        <name>Zn(2+)</name>
        <dbReference type="ChEBI" id="CHEBI:29105"/>
    </cofactor>
</comment>
<reference evidence="7" key="1">
    <citation type="submission" date="2019-07" db="EMBL/GenBank/DDBJ databases">
        <authorList>
            <person name="Weber M."/>
            <person name="Kostadinov I."/>
            <person name="Kostadinov D I."/>
        </authorList>
    </citation>
    <scope>NUCLEOTIDE SEQUENCE</scope>
    <source>
        <strain evidence="7">Gfbio:sag-sample-m06:053724c1-46a9-4a36-b237-ea2bf867836b</strain>
    </source>
</reference>
<dbReference type="EMBL" id="LR633967">
    <property type="protein sequence ID" value="VUX56091.1"/>
    <property type="molecule type" value="Genomic_DNA"/>
</dbReference>
<dbReference type="AlphaFoldDB" id="A0A7D9D367"/>
<evidence type="ECO:0000256" key="4">
    <source>
        <dbReference type="ARBA" id="ARBA00022833"/>
    </source>
</evidence>
<evidence type="ECO:0000256" key="5">
    <source>
        <dbReference type="ARBA" id="ARBA00024029"/>
    </source>
</evidence>
<evidence type="ECO:0000256" key="3">
    <source>
        <dbReference type="ARBA" id="ARBA00022801"/>
    </source>
</evidence>
<evidence type="ECO:0000256" key="2">
    <source>
        <dbReference type="ARBA" id="ARBA00022723"/>
    </source>
</evidence>
<name>A0A7D9D367_9GAMM</name>
<protein>
    <recommendedName>
        <fullName evidence="8">Creatininase family protein</fullName>
    </recommendedName>
</protein>
<dbReference type="Pfam" id="PF02633">
    <property type="entry name" value="Creatininase"/>
    <property type="match status" value="1"/>
</dbReference>
<dbReference type="GO" id="GO:0046872">
    <property type="term" value="F:metal ion binding"/>
    <property type="evidence" value="ECO:0007669"/>
    <property type="project" value="UniProtKB-KW"/>
</dbReference>
<keyword evidence="4" id="KW-0862">Zinc</keyword>
<feature type="chain" id="PRO_5027812489" description="Creatininase family protein" evidence="6">
    <location>
        <begin position="21"/>
        <end position="323"/>
    </location>
</feature>
<dbReference type="PANTHER" id="PTHR35005">
    <property type="entry name" value="3-DEHYDRO-SCYLLO-INOSOSE HYDROLASE"/>
    <property type="match status" value="1"/>
</dbReference>
<sequence>MSRLITLALVLCAIPFYATAQILEVAELSARDIERLDRDQTVVIIRGGLFEQHGPYLPSFTDGYLNAWLADRTAEAILAERGGTVLMFPMIPLGSGVPEDFGGLSPYSGSYTVRPETLRAVFMDLASALGEDGFRTIFVFHRHGAPSHNRALLEAAEYFNDRFDGAMVVLTSLLYEGTASQPKVLDADAQTENGFGVHADANETSQTLFLVPHLVHEDYQMAPPFSADTGDGLSAVAKRSGWPGYLGSPRLGDAKAGAQLVKYRAENAIELALRIMDGFDWRSLPTRAELDQAFLKKLDDNHRARSDAERRIQEAWISDTGKR</sequence>
<comment type="similarity">
    <text evidence="5">Belongs to the creatininase superfamily.</text>
</comment>
<evidence type="ECO:0000313" key="7">
    <source>
        <dbReference type="EMBL" id="VUX56091.1"/>
    </source>
</evidence>
<dbReference type="SUPFAM" id="SSF102215">
    <property type="entry name" value="Creatininase"/>
    <property type="match status" value="1"/>
</dbReference>
<evidence type="ECO:0008006" key="8">
    <source>
        <dbReference type="Google" id="ProtNLM"/>
    </source>
</evidence>
<dbReference type="GO" id="GO:0016811">
    <property type="term" value="F:hydrolase activity, acting on carbon-nitrogen (but not peptide) bonds, in linear amides"/>
    <property type="evidence" value="ECO:0007669"/>
    <property type="project" value="TreeGrafter"/>
</dbReference>
<feature type="signal peptide" evidence="6">
    <location>
        <begin position="1"/>
        <end position="20"/>
    </location>
</feature>
<keyword evidence="2" id="KW-0479">Metal-binding</keyword>
<dbReference type="GO" id="GO:0009231">
    <property type="term" value="P:riboflavin biosynthetic process"/>
    <property type="evidence" value="ECO:0007669"/>
    <property type="project" value="TreeGrafter"/>
</dbReference>
<dbReference type="InterPro" id="IPR003785">
    <property type="entry name" value="Creatininase/forma_Hydrolase"/>
</dbReference>
<gene>
    <name evidence="7" type="ORF">JTBM06_V1_280006</name>
</gene>
<evidence type="ECO:0000256" key="1">
    <source>
        <dbReference type="ARBA" id="ARBA00001947"/>
    </source>
</evidence>